<evidence type="ECO:0000313" key="3">
    <source>
        <dbReference type="Proteomes" id="UP000092093"/>
    </source>
</evidence>
<protein>
    <submittedName>
        <fullName evidence="2">Uncharacterized protein</fullName>
    </submittedName>
</protein>
<dbReference type="AlphaFoldDB" id="A0A1B7X4K7"/>
<keyword evidence="1" id="KW-0472">Membrane</keyword>
<feature type="transmembrane region" description="Helical" evidence="1">
    <location>
        <begin position="51"/>
        <end position="70"/>
    </location>
</feature>
<gene>
    <name evidence="2" type="ORF">AN484_07880</name>
</gene>
<sequence>MSESIPNFLTSIAATSLVIIWFIHTGLLIGFDKKYKKYISKVTLWFNKRPIVLPSIIVLMSPFLFTYLALPQFELTGLFKQIFSIFTFILGVIVTRSKEEKSSKNNKQKAFINAINENNSNIEILKYNLETIENNCNRPLKTLKTEYLNLIIDNIPQENLSKFASRHRAITILLDTFNDFNNFIESNNSQQFLDERKSLLPQILYLLKTLPDLLLPTVMKIV</sequence>
<evidence type="ECO:0000256" key="1">
    <source>
        <dbReference type="SAM" id="Phobius"/>
    </source>
</evidence>
<reference evidence="2 3" key="1">
    <citation type="submission" date="2015-09" db="EMBL/GenBank/DDBJ databases">
        <title>Aphanizomenon flos-aquae WA102.</title>
        <authorList>
            <person name="Driscoll C."/>
        </authorList>
    </citation>
    <scope>NUCLEOTIDE SEQUENCE [LARGE SCALE GENOMIC DNA]</scope>
    <source>
        <strain evidence="2">WA102</strain>
    </source>
</reference>
<feature type="transmembrane region" description="Helical" evidence="1">
    <location>
        <begin position="12"/>
        <end position="31"/>
    </location>
</feature>
<feature type="transmembrane region" description="Helical" evidence="1">
    <location>
        <begin position="76"/>
        <end position="94"/>
    </location>
</feature>
<proteinExistence type="predicted"/>
<keyword evidence="1" id="KW-0812">Transmembrane</keyword>
<accession>A0A1B7X4K7</accession>
<dbReference type="EMBL" id="LJOW01000026">
    <property type="protein sequence ID" value="OBQ44301.1"/>
    <property type="molecule type" value="Genomic_DNA"/>
</dbReference>
<name>A0A1B7X4K7_APHFL</name>
<keyword evidence="1" id="KW-1133">Transmembrane helix</keyword>
<dbReference type="Proteomes" id="UP000092093">
    <property type="component" value="Unassembled WGS sequence"/>
</dbReference>
<organism evidence="2 3">
    <name type="scientific">Aphanizomenon flos-aquae WA102</name>
    <dbReference type="NCBI Taxonomy" id="1710896"/>
    <lineage>
        <taxon>Bacteria</taxon>
        <taxon>Bacillati</taxon>
        <taxon>Cyanobacteriota</taxon>
        <taxon>Cyanophyceae</taxon>
        <taxon>Nostocales</taxon>
        <taxon>Aphanizomenonaceae</taxon>
        <taxon>Aphanizomenon</taxon>
    </lineage>
</organism>
<comment type="caution">
    <text evidence="2">The sequence shown here is derived from an EMBL/GenBank/DDBJ whole genome shotgun (WGS) entry which is preliminary data.</text>
</comment>
<evidence type="ECO:0000313" key="2">
    <source>
        <dbReference type="EMBL" id="OBQ44301.1"/>
    </source>
</evidence>